<evidence type="ECO:0000256" key="3">
    <source>
        <dbReference type="ARBA" id="ARBA00022989"/>
    </source>
</evidence>
<evidence type="ECO:0000313" key="6">
    <source>
        <dbReference type="EMBL" id="MPC30608.1"/>
    </source>
</evidence>
<proteinExistence type="predicted"/>
<protein>
    <submittedName>
        <fullName evidence="6">TWiK family of potassium channels protein 7</fullName>
    </submittedName>
</protein>
<keyword evidence="6" id="KW-0406">Ion transport</keyword>
<dbReference type="PANTHER" id="PTHR11003">
    <property type="entry name" value="POTASSIUM CHANNEL, SUBFAMILY K"/>
    <property type="match status" value="1"/>
</dbReference>
<keyword evidence="7" id="KW-1185">Reference proteome</keyword>
<reference evidence="6 7" key="1">
    <citation type="submission" date="2019-05" db="EMBL/GenBank/DDBJ databases">
        <title>Another draft genome of Portunus trituberculatus and its Hox gene families provides insights of decapod evolution.</title>
        <authorList>
            <person name="Jeong J.-H."/>
            <person name="Song I."/>
            <person name="Kim S."/>
            <person name="Choi T."/>
            <person name="Kim D."/>
            <person name="Ryu S."/>
            <person name="Kim W."/>
        </authorList>
    </citation>
    <scope>NUCLEOTIDE SEQUENCE [LARGE SCALE GENOMIC DNA]</scope>
    <source>
        <tissue evidence="6">Muscle</tissue>
    </source>
</reference>
<keyword evidence="4" id="KW-0472">Membrane</keyword>
<dbReference type="GO" id="GO:0022841">
    <property type="term" value="F:potassium ion leak channel activity"/>
    <property type="evidence" value="ECO:0007669"/>
    <property type="project" value="TreeGrafter"/>
</dbReference>
<evidence type="ECO:0000256" key="5">
    <source>
        <dbReference type="SAM" id="SignalP"/>
    </source>
</evidence>
<dbReference type="OrthoDB" id="6331702at2759"/>
<dbReference type="GO" id="GO:0005886">
    <property type="term" value="C:plasma membrane"/>
    <property type="evidence" value="ECO:0007669"/>
    <property type="project" value="TreeGrafter"/>
</dbReference>
<dbReference type="GO" id="GO:0030322">
    <property type="term" value="P:stabilization of membrane potential"/>
    <property type="evidence" value="ECO:0007669"/>
    <property type="project" value="TreeGrafter"/>
</dbReference>
<keyword evidence="5" id="KW-0732">Signal</keyword>
<dbReference type="Gene3D" id="1.10.287.70">
    <property type="match status" value="1"/>
</dbReference>
<keyword evidence="2" id="KW-0812">Transmembrane</keyword>
<accession>A0A5B7EAF2</accession>
<feature type="chain" id="PRO_5022659270" evidence="5">
    <location>
        <begin position="22"/>
        <end position="165"/>
    </location>
</feature>
<dbReference type="Proteomes" id="UP000324222">
    <property type="component" value="Unassembled WGS sequence"/>
</dbReference>
<comment type="caution">
    <text evidence="6">The sequence shown here is derived from an EMBL/GenBank/DDBJ whole genome shotgun (WGS) entry which is preliminary data.</text>
</comment>
<keyword evidence="3" id="KW-1133">Transmembrane helix</keyword>
<keyword evidence="6" id="KW-0407">Ion channel</keyword>
<name>A0A5B7EAF2_PORTR</name>
<feature type="signal peptide" evidence="5">
    <location>
        <begin position="1"/>
        <end position="21"/>
    </location>
</feature>
<gene>
    <name evidence="6" type="primary">twk-7_1</name>
    <name evidence="6" type="ORF">E2C01_023875</name>
</gene>
<dbReference type="GO" id="GO:0015271">
    <property type="term" value="F:outward rectifier potassium channel activity"/>
    <property type="evidence" value="ECO:0007669"/>
    <property type="project" value="TreeGrafter"/>
</dbReference>
<organism evidence="6 7">
    <name type="scientific">Portunus trituberculatus</name>
    <name type="common">Swimming crab</name>
    <name type="synonym">Neptunus trituberculatus</name>
    <dbReference type="NCBI Taxonomy" id="210409"/>
    <lineage>
        <taxon>Eukaryota</taxon>
        <taxon>Metazoa</taxon>
        <taxon>Ecdysozoa</taxon>
        <taxon>Arthropoda</taxon>
        <taxon>Crustacea</taxon>
        <taxon>Multicrustacea</taxon>
        <taxon>Malacostraca</taxon>
        <taxon>Eumalacostraca</taxon>
        <taxon>Eucarida</taxon>
        <taxon>Decapoda</taxon>
        <taxon>Pleocyemata</taxon>
        <taxon>Brachyura</taxon>
        <taxon>Eubrachyura</taxon>
        <taxon>Portunoidea</taxon>
        <taxon>Portunidae</taxon>
        <taxon>Portuninae</taxon>
        <taxon>Portunus</taxon>
    </lineage>
</organism>
<evidence type="ECO:0000256" key="2">
    <source>
        <dbReference type="ARBA" id="ARBA00022692"/>
    </source>
</evidence>
<keyword evidence="6" id="KW-0813">Transport</keyword>
<sequence length="165" mass="19207">MFLVLALYTALGALLFIAIEGPHENEEKHDIESERKLLLERLWDHQTLNNDLNFTRWEEIATDFLKRYDKQLYHSWSVGISPDTDDRIWTFWKAMFFCSTITTTIARGGVRRQDRQANRQVECRAVPGALTRTTCRHLSCRSPRKCSRVICWRTAGGASEGEEEK</sequence>
<evidence type="ECO:0000313" key="7">
    <source>
        <dbReference type="Proteomes" id="UP000324222"/>
    </source>
</evidence>
<dbReference type="SUPFAM" id="SSF81324">
    <property type="entry name" value="Voltage-gated potassium channels"/>
    <property type="match status" value="1"/>
</dbReference>
<evidence type="ECO:0000256" key="4">
    <source>
        <dbReference type="ARBA" id="ARBA00023136"/>
    </source>
</evidence>
<dbReference type="AlphaFoldDB" id="A0A5B7EAF2"/>
<comment type="subcellular location">
    <subcellularLocation>
        <location evidence="1">Membrane</location>
        <topology evidence="1">Multi-pass membrane protein</topology>
    </subcellularLocation>
</comment>
<dbReference type="EMBL" id="VSRR010002285">
    <property type="protein sequence ID" value="MPC30608.1"/>
    <property type="molecule type" value="Genomic_DNA"/>
</dbReference>
<dbReference type="InterPro" id="IPR003280">
    <property type="entry name" value="2pore_dom_K_chnl"/>
</dbReference>
<evidence type="ECO:0000256" key="1">
    <source>
        <dbReference type="ARBA" id="ARBA00004141"/>
    </source>
</evidence>
<dbReference type="PANTHER" id="PTHR11003:SF335">
    <property type="entry name" value="POTASSIUM CHANNEL DOMAIN-CONTAINING PROTEIN"/>
    <property type="match status" value="1"/>
</dbReference>